<feature type="domain" description="Histidine kinase" evidence="9">
    <location>
        <begin position="276"/>
        <end position="378"/>
    </location>
</feature>
<evidence type="ECO:0000256" key="6">
    <source>
        <dbReference type="ARBA" id="ARBA00023012"/>
    </source>
</evidence>
<dbReference type="SUPFAM" id="SSF55874">
    <property type="entry name" value="ATPase domain of HSP90 chaperone/DNA topoisomerase II/histidine kinase"/>
    <property type="match status" value="1"/>
</dbReference>
<evidence type="ECO:0000256" key="1">
    <source>
        <dbReference type="ARBA" id="ARBA00000085"/>
    </source>
</evidence>
<dbReference type="AlphaFoldDB" id="A0A1I6HQS0"/>
<evidence type="ECO:0000256" key="7">
    <source>
        <dbReference type="SAM" id="MobiDB-lite"/>
    </source>
</evidence>
<protein>
    <recommendedName>
        <fullName evidence="2">histidine kinase</fullName>
        <ecNumber evidence="2">2.7.13.3</ecNumber>
    </recommendedName>
</protein>
<name>A0A1I6HQS0_9GAMM</name>
<evidence type="ECO:0000256" key="5">
    <source>
        <dbReference type="ARBA" id="ARBA00022777"/>
    </source>
</evidence>
<gene>
    <name evidence="10" type="ORF">SAMN05216203_1429</name>
</gene>
<dbReference type="EC" id="2.7.13.3" evidence="2"/>
<evidence type="ECO:0000256" key="4">
    <source>
        <dbReference type="ARBA" id="ARBA00022679"/>
    </source>
</evidence>
<dbReference type="Pfam" id="PF02518">
    <property type="entry name" value="HATPase_c"/>
    <property type="match status" value="1"/>
</dbReference>
<dbReference type="STRING" id="650891.SAMN05216203_1429"/>
<keyword evidence="6" id="KW-0902">Two-component regulatory system</keyword>
<dbReference type="EMBL" id="FOYW01000001">
    <property type="protein sequence ID" value="SFR56793.1"/>
    <property type="molecule type" value="Genomic_DNA"/>
</dbReference>
<dbReference type="SMART" id="SM00387">
    <property type="entry name" value="HATPase_c"/>
    <property type="match status" value="1"/>
</dbReference>
<feature type="transmembrane region" description="Helical" evidence="8">
    <location>
        <begin position="59"/>
        <end position="82"/>
    </location>
</feature>
<dbReference type="PANTHER" id="PTHR44936">
    <property type="entry name" value="SENSOR PROTEIN CREC"/>
    <property type="match status" value="1"/>
</dbReference>
<evidence type="ECO:0000259" key="9">
    <source>
        <dbReference type="PROSITE" id="PS50109"/>
    </source>
</evidence>
<evidence type="ECO:0000256" key="3">
    <source>
        <dbReference type="ARBA" id="ARBA00022553"/>
    </source>
</evidence>
<dbReference type="PROSITE" id="PS50109">
    <property type="entry name" value="HIS_KIN"/>
    <property type="match status" value="1"/>
</dbReference>
<proteinExistence type="predicted"/>
<dbReference type="GO" id="GO:0004673">
    <property type="term" value="F:protein histidine kinase activity"/>
    <property type="evidence" value="ECO:0007669"/>
    <property type="project" value="UniProtKB-EC"/>
</dbReference>
<dbReference type="PRINTS" id="PR00344">
    <property type="entry name" value="BCTRLSENSOR"/>
</dbReference>
<keyword evidence="8" id="KW-0472">Membrane</keyword>
<evidence type="ECO:0000313" key="10">
    <source>
        <dbReference type="EMBL" id="SFR56793.1"/>
    </source>
</evidence>
<keyword evidence="11" id="KW-1185">Reference proteome</keyword>
<dbReference type="OrthoDB" id="9809567at2"/>
<evidence type="ECO:0000313" key="11">
    <source>
        <dbReference type="Proteomes" id="UP000198644"/>
    </source>
</evidence>
<sequence>MRRSIRSSLLMLVGPFALTFPLAAWVIHSRLGPALDRPLISNCTERGYSATLCAIQADILPWAVLGAGILVLLLATTFLGLVSVRTALRGLQADLLDYQKGHRSSLSQDVPREMEPLVQQLNRILAANHRAPGMTMNTTLKSSGEAPAGTVTARQQPEEAPEDFDSALFELDAVLGSRETESAVLTPSPEPRYTPPEPPAKEPEKPAAPEAPQVPETDAEEPAGTPTPAPSRKNIAFPVRKCRKIIAMLEQRHPDVNFELITDVGEDVSWSIREAELTGIFGQLLDNAGKWANSQVNVFLAIKGNMLVFGVADDGPGVPPELTPKLGEAGFRGDGEKSGNGVGLALVRRVMDSHGGSLAFDRSRLGGLEAIIALPGAPVPRHSMEAGLYH</sequence>
<comment type="catalytic activity">
    <reaction evidence="1">
        <text>ATP + protein L-histidine = ADP + protein N-phospho-L-histidine.</text>
        <dbReference type="EC" id="2.7.13.3"/>
    </reaction>
</comment>
<keyword evidence="8" id="KW-0812">Transmembrane</keyword>
<organism evidence="10 11">
    <name type="scientific">Marinobacter daqiaonensis</name>
    <dbReference type="NCBI Taxonomy" id="650891"/>
    <lineage>
        <taxon>Bacteria</taxon>
        <taxon>Pseudomonadati</taxon>
        <taxon>Pseudomonadota</taxon>
        <taxon>Gammaproteobacteria</taxon>
        <taxon>Pseudomonadales</taxon>
        <taxon>Marinobacteraceae</taxon>
        <taxon>Marinobacter</taxon>
    </lineage>
</organism>
<keyword evidence="3" id="KW-0597">Phosphoprotein</keyword>
<dbReference type="Proteomes" id="UP000198644">
    <property type="component" value="Unassembled WGS sequence"/>
</dbReference>
<dbReference type="Gene3D" id="3.30.565.10">
    <property type="entry name" value="Histidine kinase-like ATPase, C-terminal domain"/>
    <property type="match status" value="1"/>
</dbReference>
<accession>A0A1I6HQS0</accession>
<feature type="compositionally biased region" description="Pro residues" evidence="7">
    <location>
        <begin position="188"/>
        <end position="198"/>
    </location>
</feature>
<feature type="compositionally biased region" description="Low complexity" evidence="7">
    <location>
        <begin position="208"/>
        <end position="226"/>
    </location>
</feature>
<evidence type="ECO:0000256" key="2">
    <source>
        <dbReference type="ARBA" id="ARBA00012438"/>
    </source>
</evidence>
<keyword evidence="5 10" id="KW-0418">Kinase</keyword>
<dbReference type="InterPro" id="IPR005467">
    <property type="entry name" value="His_kinase_dom"/>
</dbReference>
<dbReference type="InterPro" id="IPR050980">
    <property type="entry name" value="2C_sensor_his_kinase"/>
</dbReference>
<dbReference type="InterPro" id="IPR036890">
    <property type="entry name" value="HATPase_C_sf"/>
</dbReference>
<keyword evidence="4" id="KW-0808">Transferase</keyword>
<keyword evidence="8" id="KW-1133">Transmembrane helix</keyword>
<reference evidence="10 11" key="1">
    <citation type="submission" date="2016-10" db="EMBL/GenBank/DDBJ databases">
        <authorList>
            <person name="de Groot N.N."/>
        </authorList>
    </citation>
    <scope>NUCLEOTIDE SEQUENCE [LARGE SCALE GENOMIC DNA]</scope>
    <source>
        <strain evidence="10 11">CGMCC 1.9167</strain>
    </source>
</reference>
<dbReference type="InterPro" id="IPR004358">
    <property type="entry name" value="Sig_transdc_His_kin-like_C"/>
</dbReference>
<dbReference type="PANTHER" id="PTHR44936:SF9">
    <property type="entry name" value="SENSOR PROTEIN CREC"/>
    <property type="match status" value="1"/>
</dbReference>
<dbReference type="GO" id="GO:0000160">
    <property type="term" value="P:phosphorelay signal transduction system"/>
    <property type="evidence" value="ECO:0007669"/>
    <property type="project" value="UniProtKB-KW"/>
</dbReference>
<evidence type="ECO:0000256" key="8">
    <source>
        <dbReference type="SAM" id="Phobius"/>
    </source>
</evidence>
<dbReference type="InterPro" id="IPR003594">
    <property type="entry name" value="HATPase_dom"/>
</dbReference>
<dbReference type="RefSeq" id="WP_092010171.1">
    <property type="nucleotide sequence ID" value="NZ_FOYW01000001.1"/>
</dbReference>
<feature type="region of interest" description="Disordered" evidence="7">
    <location>
        <begin position="179"/>
        <end position="234"/>
    </location>
</feature>
<feature type="region of interest" description="Disordered" evidence="7">
    <location>
        <begin position="135"/>
        <end position="162"/>
    </location>
</feature>